<gene>
    <name evidence="7" type="ORF">ECPE_LOCUS9226</name>
</gene>
<keyword evidence="8" id="KW-1185">Reference proteome</keyword>
<dbReference type="Proteomes" id="UP000272942">
    <property type="component" value="Unassembled WGS sequence"/>
</dbReference>
<dbReference type="GO" id="GO:0055064">
    <property type="term" value="P:chloride ion homeostasis"/>
    <property type="evidence" value="ECO:0007669"/>
    <property type="project" value="TreeGrafter"/>
</dbReference>
<dbReference type="GO" id="GO:0007268">
    <property type="term" value="P:chemical synaptic transmission"/>
    <property type="evidence" value="ECO:0007669"/>
    <property type="project" value="TreeGrafter"/>
</dbReference>
<dbReference type="GO" id="GO:0045202">
    <property type="term" value="C:synapse"/>
    <property type="evidence" value="ECO:0007669"/>
    <property type="project" value="GOC"/>
</dbReference>
<dbReference type="Gene3D" id="1.20.1740.10">
    <property type="entry name" value="Amino acid/polyamine transporter I"/>
    <property type="match status" value="1"/>
</dbReference>
<evidence type="ECO:0000313" key="8">
    <source>
        <dbReference type="Proteomes" id="UP000272942"/>
    </source>
</evidence>
<feature type="domain" description="Amino acid permease/ SLC12A" evidence="6">
    <location>
        <begin position="51"/>
        <end position="138"/>
    </location>
</feature>
<reference evidence="7 8" key="2">
    <citation type="submission" date="2018-11" db="EMBL/GenBank/DDBJ databases">
        <authorList>
            <consortium name="Pathogen Informatics"/>
        </authorList>
    </citation>
    <scope>NUCLEOTIDE SEQUENCE [LARGE SCALE GENOMIC DNA]</scope>
    <source>
        <strain evidence="7 8">Egypt</strain>
    </source>
</reference>
<comment type="subcellular location">
    <subcellularLocation>
        <location evidence="1">Membrane</location>
        <topology evidence="1">Multi-pass membrane protein</topology>
    </subcellularLocation>
</comment>
<accession>A0A183AQJ1</accession>
<keyword evidence="2 5" id="KW-0812">Transmembrane</keyword>
<dbReference type="EMBL" id="UZAN01047099">
    <property type="protein sequence ID" value="VDP85014.1"/>
    <property type="molecule type" value="Genomic_DNA"/>
</dbReference>
<dbReference type="WBParaSite" id="ECPE_0000925401-mRNA-1">
    <property type="protein sequence ID" value="ECPE_0000925401-mRNA-1"/>
    <property type="gene ID" value="ECPE_0000925401"/>
</dbReference>
<name>A0A183AQJ1_9TREM</name>
<evidence type="ECO:0000313" key="9">
    <source>
        <dbReference type="WBParaSite" id="ECPE_0000925401-mRNA-1"/>
    </source>
</evidence>
<dbReference type="Pfam" id="PF00324">
    <property type="entry name" value="AA_permease"/>
    <property type="match status" value="1"/>
</dbReference>
<organism evidence="9">
    <name type="scientific">Echinostoma caproni</name>
    <dbReference type="NCBI Taxonomy" id="27848"/>
    <lineage>
        <taxon>Eukaryota</taxon>
        <taxon>Metazoa</taxon>
        <taxon>Spiralia</taxon>
        <taxon>Lophotrochozoa</taxon>
        <taxon>Platyhelminthes</taxon>
        <taxon>Trematoda</taxon>
        <taxon>Digenea</taxon>
        <taxon>Plagiorchiida</taxon>
        <taxon>Echinostomata</taxon>
        <taxon>Echinostomatoidea</taxon>
        <taxon>Echinostomatidae</taxon>
        <taxon>Echinostoma</taxon>
    </lineage>
</organism>
<feature type="transmembrane region" description="Helical" evidence="5">
    <location>
        <begin position="106"/>
        <end position="128"/>
    </location>
</feature>
<evidence type="ECO:0000259" key="6">
    <source>
        <dbReference type="Pfam" id="PF00324"/>
    </source>
</evidence>
<dbReference type="GO" id="GO:0006884">
    <property type="term" value="P:cell volume homeostasis"/>
    <property type="evidence" value="ECO:0007669"/>
    <property type="project" value="TreeGrafter"/>
</dbReference>
<evidence type="ECO:0000256" key="2">
    <source>
        <dbReference type="ARBA" id="ARBA00022692"/>
    </source>
</evidence>
<dbReference type="PANTHER" id="PTHR11827:SF73">
    <property type="entry name" value="KAZACHOC, ISOFORM G"/>
    <property type="match status" value="1"/>
</dbReference>
<dbReference type="GO" id="GO:1990573">
    <property type="term" value="P:potassium ion import across plasma membrane"/>
    <property type="evidence" value="ECO:0007669"/>
    <property type="project" value="TreeGrafter"/>
</dbReference>
<keyword evidence="4 5" id="KW-0472">Membrane</keyword>
<dbReference type="AlphaFoldDB" id="A0A183AQJ1"/>
<protein>
    <submittedName>
        <fullName evidence="9">AA_permease domain-containing protein</fullName>
    </submittedName>
</protein>
<dbReference type="PANTHER" id="PTHR11827">
    <property type="entry name" value="SOLUTE CARRIER FAMILY 12, CATION COTRANSPORTERS"/>
    <property type="match status" value="1"/>
</dbReference>
<evidence type="ECO:0000256" key="5">
    <source>
        <dbReference type="SAM" id="Phobius"/>
    </source>
</evidence>
<dbReference type="OrthoDB" id="2020542at2759"/>
<keyword evidence="3 5" id="KW-1133">Transmembrane helix</keyword>
<dbReference type="InterPro" id="IPR004842">
    <property type="entry name" value="SLC12A_fam"/>
</dbReference>
<dbReference type="GO" id="GO:0015379">
    <property type="term" value="F:potassium:chloride symporter activity"/>
    <property type="evidence" value="ECO:0007669"/>
    <property type="project" value="TreeGrafter"/>
</dbReference>
<sequence>MHCCLHSNITGTHKAILFTSSSASSRERFVGCKISERTDEQATEAAVPVLGAPRLLQAIAQDNVVPFLHPFKVTTKRGEPFRAQILSYSISQVGILIASIDSLTPLVTMFFLMCYGFVNLATMLNGFLREPSWRPRFRFTHW</sequence>
<evidence type="ECO:0000256" key="3">
    <source>
        <dbReference type="ARBA" id="ARBA00022989"/>
    </source>
</evidence>
<proteinExistence type="predicted"/>
<dbReference type="GO" id="GO:0055075">
    <property type="term" value="P:potassium ion homeostasis"/>
    <property type="evidence" value="ECO:0007669"/>
    <property type="project" value="TreeGrafter"/>
</dbReference>
<evidence type="ECO:0000313" key="7">
    <source>
        <dbReference type="EMBL" id="VDP85014.1"/>
    </source>
</evidence>
<dbReference type="InterPro" id="IPR004841">
    <property type="entry name" value="AA-permease/SLC12A_dom"/>
</dbReference>
<reference evidence="9" key="1">
    <citation type="submission" date="2016-06" db="UniProtKB">
        <authorList>
            <consortium name="WormBaseParasite"/>
        </authorList>
    </citation>
    <scope>IDENTIFICATION</scope>
</reference>
<dbReference type="GO" id="GO:0005886">
    <property type="term" value="C:plasma membrane"/>
    <property type="evidence" value="ECO:0007669"/>
    <property type="project" value="TreeGrafter"/>
</dbReference>
<evidence type="ECO:0000256" key="4">
    <source>
        <dbReference type="ARBA" id="ARBA00023136"/>
    </source>
</evidence>
<evidence type="ECO:0000256" key="1">
    <source>
        <dbReference type="ARBA" id="ARBA00004141"/>
    </source>
</evidence>